<dbReference type="PANTHER" id="PTHR30136">
    <property type="entry name" value="HELIX-TURN-HELIX TRANSCRIPTIONAL REGULATOR, ICLR FAMILY"/>
    <property type="match status" value="1"/>
</dbReference>
<sequence length="136" mass="15030">MTATAENNNDDRYNIRAIERALSVLNVFARERRELSLDELTRLTGLSKPTVFRILATLQRQKYLLLNKSDGRYRLGSVFLALASSVLGSLNLGTLARPHLIELRNSAQATVLLGALLEDLLVYLDKDRGTSSGEAG</sequence>
<dbReference type="EMBL" id="VLLN01000014">
    <property type="protein sequence ID" value="TWJ18739.1"/>
    <property type="molecule type" value="Genomic_DNA"/>
</dbReference>
<accession>A0A562VLD4</accession>
<dbReference type="Pfam" id="PF09339">
    <property type="entry name" value="HTH_IclR"/>
    <property type="match status" value="1"/>
</dbReference>
<organism evidence="5 6">
    <name type="scientific">Geobacter argillaceus</name>
    <dbReference type="NCBI Taxonomy" id="345631"/>
    <lineage>
        <taxon>Bacteria</taxon>
        <taxon>Pseudomonadati</taxon>
        <taxon>Thermodesulfobacteriota</taxon>
        <taxon>Desulfuromonadia</taxon>
        <taxon>Geobacterales</taxon>
        <taxon>Geobacteraceae</taxon>
        <taxon>Geobacter</taxon>
    </lineage>
</organism>
<evidence type="ECO:0000313" key="5">
    <source>
        <dbReference type="EMBL" id="TWJ18739.1"/>
    </source>
</evidence>
<dbReference type="Proteomes" id="UP000319449">
    <property type="component" value="Unassembled WGS sequence"/>
</dbReference>
<dbReference type="InterPro" id="IPR036390">
    <property type="entry name" value="WH_DNA-bd_sf"/>
</dbReference>
<evidence type="ECO:0000259" key="4">
    <source>
        <dbReference type="PROSITE" id="PS51077"/>
    </source>
</evidence>
<keyword evidence="6" id="KW-1185">Reference proteome</keyword>
<name>A0A562VLD4_9BACT</name>
<dbReference type="PROSITE" id="PS51077">
    <property type="entry name" value="HTH_ICLR"/>
    <property type="match status" value="1"/>
</dbReference>
<keyword evidence="2" id="KW-0238">DNA-binding</keyword>
<dbReference type="SMART" id="SM00346">
    <property type="entry name" value="HTH_ICLR"/>
    <property type="match status" value="1"/>
</dbReference>
<dbReference type="PANTHER" id="PTHR30136:SF35">
    <property type="entry name" value="HTH-TYPE TRANSCRIPTIONAL REGULATOR RV1719"/>
    <property type="match status" value="1"/>
</dbReference>
<reference evidence="5 6" key="1">
    <citation type="submission" date="2019-07" db="EMBL/GenBank/DDBJ databases">
        <title>Genomic Encyclopedia of Archaeal and Bacterial Type Strains, Phase II (KMG-II): from individual species to whole genera.</title>
        <authorList>
            <person name="Goeker M."/>
        </authorList>
    </citation>
    <scope>NUCLEOTIDE SEQUENCE [LARGE SCALE GENOMIC DNA]</scope>
    <source>
        <strain evidence="5 6">ATCC BAA-1139</strain>
    </source>
</reference>
<dbReference type="RefSeq" id="WP_145023001.1">
    <property type="nucleotide sequence ID" value="NZ_VLLN01000014.1"/>
</dbReference>
<proteinExistence type="predicted"/>
<dbReference type="Gene3D" id="1.10.10.10">
    <property type="entry name" value="Winged helix-like DNA-binding domain superfamily/Winged helix DNA-binding domain"/>
    <property type="match status" value="1"/>
</dbReference>
<keyword evidence="1" id="KW-0805">Transcription regulation</keyword>
<dbReference type="InterPro" id="IPR050707">
    <property type="entry name" value="HTH_MetabolicPath_Reg"/>
</dbReference>
<dbReference type="AlphaFoldDB" id="A0A562VLD4"/>
<evidence type="ECO:0000256" key="1">
    <source>
        <dbReference type="ARBA" id="ARBA00023015"/>
    </source>
</evidence>
<dbReference type="GO" id="GO:0003677">
    <property type="term" value="F:DNA binding"/>
    <property type="evidence" value="ECO:0007669"/>
    <property type="project" value="UniProtKB-KW"/>
</dbReference>
<gene>
    <name evidence="5" type="ORF">JN12_02373</name>
</gene>
<evidence type="ECO:0000313" key="6">
    <source>
        <dbReference type="Proteomes" id="UP000319449"/>
    </source>
</evidence>
<evidence type="ECO:0000256" key="2">
    <source>
        <dbReference type="ARBA" id="ARBA00023125"/>
    </source>
</evidence>
<dbReference type="FunFam" id="1.10.10.10:FF:000056">
    <property type="entry name" value="IclR family transcriptional regulator"/>
    <property type="match status" value="1"/>
</dbReference>
<dbReference type="InterPro" id="IPR036388">
    <property type="entry name" value="WH-like_DNA-bd_sf"/>
</dbReference>
<evidence type="ECO:0000256" key="3">
    <source>
        <dbReference type="ARBA" id="ARBA00023163"/>
    </source>
</evidence>
<dbReference type="SUPFAM" id="SSF46785">
    <property type="entry name" value="Winged helix' DNA-binding domain"/>
    <property type="match status" value="1"/>
</dbReference>
<dbReference type="GO" id="GO:0045892">
    <property type="term" value="P:negative regulation of DNA-templated transcription"/>
    <property type="evidence" value="ECO:0007669"/>
    <property type="project" value="TreeGrafter"/>
</dbReference>
<keyword evidence="3" id="KW-0804">Transcription</keyword>
<dbReference type="GO" id="GO:0003700">
    <property type="term" value="F:DNA-binding transcription factor activity"/>
    <property type="evidence" value="ECO:0007669"/>
    <property type="project" value="TreeGrafter"/>
</dbReference>
<comment type="caution">
    <text evidence="5">The sequence shown here is derived from an EMBL/GenBank/DDBJ whole genome shotgun (WGS) entry which is preliminary data.</text>
</comment>
<protein>
    <submittedName>
        <fullName evidence="5">IclR-like helix-turn-helix domain-containing protein</fullName>
    </submittedName>
</protein>
<feature type="domain" description="HTH iclR-type" evidence="4">
    <location>
        <begin position="15"/>
        <end position="77"/>
    </location>
</feature>
<dbReference type="OrthoDB" id="5416964at2"/>
<dbReference type="InterPro" id="IPR005471">
    <property type="entry name" value="Tscrpt_reg_IclR_N"/>
</dbReference>